<gene>
    <name evidence="7" type="primary">aroK</name>
    <name evidence="8" type="ORF">DBW92_02000</name>
</gene>
<dbReference type="UniPathway" id="UPA00053">
    <property type="reaction ID" value="UER00088"/>
</dbReference>
<dbReference type="PANTHER" id="PTHR21087:SF16">
    <property type="entry name" value="SHIKIMATE KINASE 1, CHLOROPLASTIC"/>
    <property type="match status" value="1"/>
</dbReference>
<keyword evidence="3 7" id="KW-0547">Nucleotide-binding</keyword>
<feature type="binding site" evidence="7">
    <location>
        <position position="137"/>
    </location>
    <ligand>
        <name>substrate</name>
    </ligand>
</feature>
<keyword evidence="5 7" id="KW-0067">ATP-binding</keyword>
<dbReference type="GO" id="GO:0009073">
    <property type="term" value="P:aromatic amino acid family biosynthetic process"/>
    <property type="evidence" value="ECO:0007669"/>
    <property type="project" value="UniProtKB-KW"/>
</dbReference>
<feature type="binding site" evidence="7">
    <location>
        <position position="37"/>
    </location>
    <ligand>
        <name>substrate</name>
    </ligand>
</feature>
<evidence type="ECO:0000256" key="7">
    <source>
        <dbReference type="HAMAP-Rule" id="MF_00109"/>
    </source>
</evidence>
<keyword evidence="4 7" id="KW-0418">Kinase</keyword>
<evidence type="ECO:0000256" key="4">
    <source>
        <dbReference type="ARBA" id="ARBA00022777"/>
    </source>
</evidence>
<comment type="caution">
    <text evidence="7">Lacks conserved residue(s) required for the propagation of feature annotation.</text>
</comment>
<proteinExistence type="inferred from homology"/>
<dbReference type="PRINTS" id="PR01100">
    <property type="entry name" value="SHIKIMTKNASE"/>
</dbReference>
<dbReference type="HAMAP" id="MF_00109">
    <property type="entry name" value="Shikimate_kinase"/>
    <property type="match status" value="1"/>
</dbReference>
<comment type="caution">
    <text evidence="8">The sequence shown here is derived from an EMBL/GenBank/DDBJ whole genome shotgun (WGS) entry which is preliminary data.</text>
</comment>
<evidence type="ECO:0000313" key="8">
    <source>
        <dbReference type="EMBL" id="RCL45002.1"/>
    </source>
</evidence>
<dbReference type="GO" id="GO:0005524">
    <property type="term" value="F:ATP binding"/>
    <property type="evidence" value="ECO:0007669"/>
    <property type="project" value="UniProtKB-UniRule"/>
</dbReference>
<organism evidence="8 9">
    <name type="scientific">SAR86 cluster bacterium</name>
    <dbReference type="NCBI Taxonomy" id="2030880"/>
    <lineage>
        <taxon>Bacteria</taxon>
        <taxon>Pseudomonadati</taxon>
        <taxon>Pseudomonadota</taxon>
        <taxon>Gammaproteobacteria</taxon>
        <taxon>SAR86 cluster</taxon>
    </lineage>
</organism>
<comment type="pathway">
    <text evidence="7">Metabolic intermediate biosynthesis; chorismate biosynthesis; chorismate from D-erythrose 4-phosphate and phosphoenolpyruvate: step 5/7.</text>
</comment>
<feature type="binding site" evidence="7">
    <location>
        <begin position="15"/>
        <end position="20"/>
    </location>
    <ligand>
        <name>ATP</name>
        <dbReference type="ChEBI" id="CHEBI:30616"/>
    </ligand>
</feature>
<sequence>MDKKKMNISLIGMPGAGKTTIAKLLATKLNLEFIDSDHLIEKRNNQSIQNILDSEGHAELRLKEEEVILSCSLDNTILATGGSAVYSNKAMNHLNNHSIVIYLDIPISLVMQRVGDYSNRGFAEPNGKSPQDVFNQRTVLYKKWCHLMIDGACDADIVAQNIIKAVSDN</sequence>
<feature type="binding site" evidence="7">
    <location>
        <position position="82"/>
    </location>
    <ligand>
        <name>substrate</name>
    </ligand>
</feature>
<dbReference type="GO" id="GO:0004765">
    <property type="term" value="F:shikimate kinase activity"/>
    <property type="evidence" value="ECO:0007669"/>
    <property type="project" value="UniProtKB-UniRule"/>
</dbReference>
<evidence type="ECO:0000256" key="6">
    <source>
        <dbReference type="ARBA" id="ARBA00023141"/>
    </source>
</evidence>
<keyword evidence="7" id="KW-0460">Magnesium</keyword>
<comment type="subunit">
    <text evidence="7">Monomer.</text>
</comment>
<dbReference type="GO" id="GO:0000287">
    <property type="term" value="F:magnesium ion binding"/>
    <property type="evidence" value="ECO:0007669"/>
    <property type="project" value="UniProtKB-UniRule"/>
</dbReference>
<keyword evidence="2 7" id="KW-0808">Transferase</keyword>
<evidence type="ECO:0000256" key="1">
    <source>
        <dbReference type="ARBA" id="ARBA00022605"/>
    </source>
</evidence>
<feature type="binding site" evidence="7">
    <location>
        <position position="19"/>
    </location>
    <ligand>
        <name>Mg(2+)</name>
        <dbReference type="ChEBI" id="CHEBI:18420"/>
    </ligand>
</feature>
<comment type="cofactor">
    <cofactor evidence="7">
        <name>Mg(2+)</name>
        <dbReference type="ChEBI" id="CHEBI:18420"/>
    </cofactor>
    <text evidence="7">Binds 1 Mg(2+) ion per subunit.</text>
</comment>
<comment type="catalytic activity">
    <reaction evidence="7">
        <text>shikimate + ATP = 3-phosphoshikimate + ADP + H(+)</text>
        <dbReference type="Rhea" id="RHEA:13121"/>
        <dbReference type="ChEBI" id="CHEBI:15378"/>
        <dbReference type="ChEBI" id="CHEBI:30616"/>
        <dbReference type="ChEBI" id="CHEBI:36208"/>
        <dbReference type="ChEBI" id="CHEBI:145989"/>
        <dbReference type="ChEBI" id="CHEBI:456216"/>
        <dbReference type="EC" id="2.7.1.71"/>
    </reaction>
</comment>
<dbReference type="CDD" id="cd00464">
    <property type="entry name" value="SK"/>
    <property type="match status" value="1"/>
</dbReference>
<comment type="similarity">
    <text evidence="7">Belongs to the shikimate kinase family.</text>
</comment>
<dbReference type="InterPro" id="IPR031322">
    <property type="entry name" value="Shikimate/glucono_kinase"/>
</dbReference>
<evidence type="ECO:0000256" key="5">
    <source>
        <dbReference type="ARBA" id="ARBA00022840"/>
    </source>
</evidence>
<name>A0A368C7I6_9GAMM</name>
<keyword evidence="6 7" id="KW-0057">Aromatic amino acid biosynthesis</keyword>
<dbReference type="PANTHER" id="PTHR21087">
    <property type="entry name" value="SHIKIMATE KINASE"/>
    <property type="match status" value="1"/>
</dbReference>
<dbReference type="Proteomes" id="UP000252915">
    <property type="component" value="Unassembled WGS sequence"/>
</dbReference>
<evidence type="ECO:0000313" key="9">
    <source>
        <dbReference type="Proteomes" id="UP000252915"/>
    </source>
</evidence>
<dbReference type="GO" id="GO:0008652">
    <property type="term" value="P:amino acid biosynthetic process"/>
    <property type="evidence" value="ECO:0007669"/>
    <property type="project" value="UniProtKB-KW"/>
</dbReference>
<evidence type="ECO:0000256" key="2">
    <source>
        <dbReference type="ARBA" id="ARBA00022679"/>
    </source>
</evidence>
<dbReference type="InterPro" id="IPR027417">
    <property type="entry name" value="P-loop_NTPase"/>
</dbReference>
<feature type="binding site" evidence="7">
    <location>
        <position position="61"/>
    </location>
    <ligand>
        <name>substrate</name>
    </ligand>
</feature>
<dbReference type="GO" id="GO:0009423">
    <property type="term" value="P:chorismate biosynthetic process"/>
    <property type="evidence" value="ECO:0007669"/>
    <property type="project" value="UniProtKB-UniRule"/>
</dbReference>
<comment type="subcellular location">
    <subcellularLocation>
        <location evidence="7">Cytoplasm</location>
    </subcellularLocation>
</comment>
<dbReference type="Pfam" id="PF01202">
    <property type="entry name" value="SKI"/>
    <property type="match status" value="1"/>
</dbReference>
<dbReference type="EMBL" id="QOPI01000006">
    <property type="protein sequence ID" value="RCL45002.1"/>
    <property type="molecule type" value="Genomic_DNA"/>
</dbReference>
<dbReference type="AlphaFoldDB" id="A0A368C7I6"/>
<dbReference type="GO" id="GO:0005829">
    <property type="term" value="C:cytosol"/>
    <property type="evidence" value="ECO:0007669"/>
    <property type="project" value="TreeGrafter"/>
</dbReference>
<keyword evidence="1 7" id="KW-0028">Amino-acid biosynthesis</keyword>
<accession>A0A368C7I6</accession>
<keyword evidence="7" id="KW-0963">Cytoplasm</keyword>
<dbReference type="SUPFAM" id="SSF52540">
    <property type="entry name" value="P-loop containing nucleoside triphosphate hydrolases"/>
    <property type="match status" value="1"/>
</dbReference>
<feature type="binding site" evidence="7">
    <location>
        <position position="120"/>
    </location>
    <ligand>
        <name>ATP</name>
        <dbReference type="ChEBI" id="CHEBI:30616"/>
    </ligand>
</feature>
<reference evidence="8 9" key="1">
    <citation type="journal article" date="2018" name="Microbiome">
        <title>Fine metagenomic profile of the Mediterranean stratified and mixed water columns revealed by assembly and recruitment.</title>
        <authorList>
            <person name="Haro-Moreno J.M."/>
            <person name="Lopez-Perez M."/>
            <person name="De La Torre J.R."/>
            <person name="Picazo A."/>
            <person name="Camacho A."/>
            <person name="Rodriguez-Valera F."/>
        </authorList>
    </citation>
    <scope>NUCLEOTIDE SEQUENCE [LARGE SCALE GENOMIC DNA]</scope>
    <source>
        <strain evidence="8">MED-G78</strain>
    </source>
</reference>
<evidence type="ECO:0000256" key="3">
    <source>
        <dbReference type="ARBA" id="ARBA00022741"/>
    </source>
</evidence>
<protein>
    <recommendedName>
        <fullName evidence="7">Shikimate kinase</fullName>
        <shortName evidence="7">SK</shortName>
        <ecNumber evidence="7">2.7.1.71</ecNumber>
    </recommendedName>
</protein>
<comment type="function">
    <text evidence="7">Catalyzes the specific phosphorylation of the 3-hydroxyl group of shikimic acid using ATP as a cosubstrate.</text>
</comment>
<dbReference type="EC" id="2.7.1.71" evidence="7"/>
<dbReference type="Gene3D" id="3.40.50.300">
    <property type="entry name" value="P-loop containing nucleotide triphosphate hydrolases"/>
    <property type="match status" value="1"/>
</dbReference>
<dbReference type="InterPro" id="IPR000623">
    <property type="entry name" value="Shikimate_kinase/TSH1"/>
</dbReference>
<keyword evidence="7" id="KW-0479">Metal-binding</keyword>